<dbReference type="InterPro" id="IPR013041">
    <property type="entry name" value="Clathrin_app_Ig-like_sf"/>
</dbReference>
<dbReference type="GO" id="GO:0030131">
    <property type="term" value="C:clathrin adaptor complex"/>
    <property type="evidence" value="ECO:0007669"/>
    <property type="project" value="InterPro"/>
</dbReference>
<name>A0AA38N5E2_9AGAR</name>
<evidence type="ECO:0000313" key="3">
    <source>
        <dbReference type="EMBL" id="KAJ3736847.1"/>
    </source>
</evidence>
<organism evidence="3 4">
    <name type="scientific">Lentinula guzmanii</name>
    <dbReference type="NCBI Taxonomy" id="2804957"/>
    <lineage>
        <taxon>Eukaryota</taxon>
        <taxon>Fungi</taxon>
        <taxon>Dikarya</taxon>
        <taxon>Basidiomycota</taxon>
        <taxon>Agaricomycotina</taxon>
        <taxon>Agaricomycetes</taxon>
        <taxon>Agaricomycetidae</taxon>
        <taxon>Agaricales</taxon>
        <taxon>Marasmiineae</taxon>
        <taxon>Omphalotaceae</taxon>
        <taxon>Lentinula</taxon>
    </lineage>
</organism>
<dbReference type="InterPro" id="IPR012295">
    <property type="entry name" value="TBP_dom_sf"/>
</dbReference>
<evidence type="ECO:0000259" key="2">
    <source>
        <dbReference type="Pfam" id="PF02296"/>
    </source>
</evidence>
<dbReference type="AlphaFoldDB" id="A0AA38N5E2"/>
<protein>
    <recommendedName>
        <fullName evidence="2">Clathrin adaptor alpha-adaptin appendage C-terminal subdomain domain-containing protein</fullName>
    </recommendedName>
</protein>
<keyword evidence="4" id="KW-1185">Reference proteome</keyword>
<dbReference type="InterPro" id="IPR003164">
    <property type="entry name" value="Clathrin_a-adaptin_app_sub_C"/>
</dbReference>
<dbReference type="Pfam" id="PF02296">
    <property type="entry name" value="Alpha_adaptin_C"/>
    <property type="match status" value="1"/>
</dbReference>
<sequence>MKKLLNILQHMHTTECLHHGWKSSVSVYYNIILRQVEPNLSCLKTLIQTNGSAASHTATGAAPTLDVLGSLTGLDWGRTDGPSSSEQPNQAVGPNIDRWSNSDGEMSRGALRYFRKNPSKRNPPRTQELLHVEFKKAFSTPPILTVSFLAGSHQTTSIRLPIVLTKYLDHVKLGQADFFERWKLIGGAPRESQSIFPLH</sequence>
<proteinExistence type="predicted"/>
<accession>A0AA38N5E2</accession>
<gene>
    <name evidence="3" type="ORF">DFJ43DRAFT_1193874</name>
</gene>
<dbReference type="InterPro" id="IPR009028">
    <property type="entry name" value="Coatomer/calthrin_app_sub_C"/>
</dbReference>
<dbReference type="Gene3D" id="3.30.310.10">
    <property type="entry name" value="TATA-Binding Protein"/>
    <property type="match status" value="1"/>
</dbReference>
<dbReference type="SUPFAM" id="SSF49348">
    <property type="entry name" value="Clathrin adaptor appendage domain"/>
    <property type="match status" value="1"/>
</dbReference>
<dbReference type="EMBL" id="JANVFO010000004">
    <property type="protein sequence ID" value="KAJ3736847.1"/>
    <property type="molecule type" value="Genomic_DNA"/>
</dbReference>
<dbReference type="Gene3D" id="2.60.40.1230">
    <property type="match status" value="1"/>
</dbReference>
<feature type="compositionally biased region" description="Polar residues" evidence="1">
    <location>
        <begin position="81"/>
        <end position="100"/>
    </location>
</feature>
<reference evidence="3" key="1">
    <citation type="submission" date="2022-08" db="EMBL/GenBank/DDBJ databases">
        <authorList>
            <consortium name="DOE Joint Genome Institute"/>
            <person name="Min B."/>
            <person name="Sierra-Patev S."/>
            <person name="Naranjo-Ortiz M."/>
            <person name="Looney B."/>
            <person name="Konkel Z."/>
            <person name="Slot J.C."/>
            <person name="Sakamoto Y."/>
            <person name="Steenwyk J.L."/>
            <person name="Rokas A."/>
            <person name="Carro J."/>
            <person name="Camarero S."/>
            <person name="Ferreira P."/>
            <person name="Molpeceres G."/>
            <person name="Ruiz-duenas F.J."/>
            <person name="Serrano A."/>
            <person name="Henrissat B."/>
            <person name="Drula E."/>
            <person name="Hughes K.W."/>
            <person name="Mata J.L."/>
            <person name="Ishikawa N.K."/>
            <person name="Vargas-Isla R."/>
            <person name="Ushijima S."/>
            <person name="Smith C.A."/>
            <person name="Ahrendt S."/>
            <person name="Andreopoulos W."/>
            <person name="He G."/>
            <person name="LaButti K."/>
            <person name="Lipzen A."/>
            <person name="Ng V."/>
            <person name="Riley R."/>
            <person name="Sandor L."/>
            <person name="Barry K."/>
            <person name="Martinez A.T."/>
            <person name="Xiao Y."/>
            <person name="Gibbons J.G."/>
            <person name="Terashima K."/>
            <person name="Hibbett D.S."/>
            <person name="Grigoriev I.V."/>
        </authorList>
    </citation>
    <scope>NUCLEOTIDE SEQUENCE</scope>
    <source>
        <strain evidence="3">ET3784</strain>
    </source>
</reference>
<feature type="region of interest" description="Disordered" evidence="1">
    <location>
        <begin position="77"/>
        <end position="100"/>
    </location>
</feature>
<dbReference type="Proteomes" id="UP001176059">
    <property type="component" value="Unassembled WGS sequence"/>
</dbReference>
<feature type="domain" description="Clathrin adaptor alpha-adaptin appendage C-terminal subdomain" evidence="2">
    <location>
        <begin position="167"/>
        <end position="198"/>
    </location>
</feature>
<reference evidence="3" key="2">
    <citation type="journal article" date="2023" name="Proc. Natl. Acad. Sci. U.S.A.">
        <title>A global phylogenomic analysis of the shiitake genus Lentinula.</title>
        <authorList>
            <person name="Sierra-Patev S."/>
            <person name="Min B."/>
            <person name="Naranjo-Ortiz M."/>
            <person name="Looney B."/>
            <person name="Konkel Z."/>
            <person name="Slot J.C."/>
            <person name="Sakamoto Y."/>
            <person name="Steenwyk J.L."/>
            <person name="Rokas A."/>
            <person name="Carro J."/>
            <person name="Camarero S."/>
            <person name="Ferreira P."/>
            <person name="Molpeceres G."/>
            <person name="Ruiz-Duenas F.J."/>
            <person name="Serrano A."/>
            <person name="Henrissat B."/>
            <person name="Drula E."/>
            <person name="Hughes K.W."/>
            <person name="Mata J.L."/>
            <person name="Ishikawa N.K."/>
            <person name="Vargas-Isla R."/>
            <person name="Ushijima S."/>
            <person name="Smith C.A."/>
            <person name="Donoghue J."/>
            <person name="Ahrendt S."/>
            <person name="Andreopoulos W."/>
            <person name="He G."/>
            <person name="LaButti K."/>
            <person name="Lipzen A."/>
            <person name="Ng V."/>
            <person name="Riley R."/>
            <person name="Sandor L."/>
            <person name="Barry K."/>
            <person name="Martinez A.T."/>
            <person name="Xiao Y."/>
            <person name="Gibbons J.G."/>
            <person name="Terashima K."/>
            <person name="Grigoriev I.V."/>
            <person name="Hibbett D."/>
        </authorList>
    </citation>
    <scope>NUCLEOTIDE SEQUENCE</scope>
    <source>
        <strain evidence="3">ET3784</strain>
    </source>
</reference>
<dbReference type="SUPFAM" id="SSF55711">
    <property type="entry name" value="Subdomain of clathrin and coatomer appendage domain"/>
    <property type="match status" value="1"/>
</dbReference>
<dbReference type="GO" id="GO:0006886">
    <property type="term" value="P:intracellular protein transport"/>
    <property type="evidence" value="ECO:0007669"/>
    <property type="project" value="InterPro"/>
</dbReference>
<comment type="caution">
    <text evidence="3">The sequence shown here is derived from an EMBL/GenBank/DDBJ whole genome shotgun (WGS) entry which is preliminary data.</text>
</comment>
<evidence type="ECO:0000256" key="1">
    <source>
        <dbReference type="SAM" id="MobiDB-lite"/>
    </source>
</evidence>
<dbReference type="GO" id="GO:0016192">
    <property type="term" value="P:vesicle-mediated transport"/>
    <property type="evidence" value="ECO:0007669"/>
    <property type="project" value="InterPro"/>
</dbReference>
<evidence type="ECO:0000313" key="4">
    <source>
        <dbReference type="Proteomes" id="UP001176059"/>
    </source>
</evidence>